<gene>
    <name evidence="1" type="ORF">AVDCRST_MAG93-51</name>
</gene>
<sequence>TAWALELARIRGRFTVGRTHHWSVPGGASSALTCRRWSGTSTTDRCTSAGTGRRQSVLRQI</sequence>
<dbReference type="EMBL" id="CADCTR010000015">
    <property type="protein sequence ID" value="CAA9211706.1"/>
    <property type="molecule type" value="Genomic_DNA"/>
</dbReference>
<organism evidence="1">
    <name type="scientific">uncultured Chloroflexia bacterium</name>
    <dbReference type="NCBI Taxonomy" id="1672391"/>
    <lineage>
        <taxon>Bacteria</taxon>
        <taxon>Bacillati</taxon>
        <taxon>Chloroflexota</taxon>
        <taxon>Chloroflexia</taxon>
        <taxon>environmental samples</taxon>
    </lineage>
</organism>
<dbReference type="AlphaFoldDB" id="A0A6J4H1N8"/>
<name>A0A6J4H1N8_9CHLR</name>
<feature type="non-terminal residue" evidence="1">
    <location>
        <position position="1"/>
    </location>
</feature>
<accession>A0A6J4H1N8</accession>
<proteinExistence type="predicted"/>
<protein>
    <submittedName>
        <fullName evidence="1">Uncharacterized protein</fullName>
    </submittedName>
</protein>
<reference evidence="1" key="1">
    <citation type="submission" date="2020-02" db="EMBL/GenBank/DDBJ databases">
        <authorList>
            <person name="Meier V. D."/>
        </authorList>
    </citation>
    <scope>NUCLEOTIDE SEQUENCE</scope>
    <source>
        <strain evidence="1">AVDCRST_MAG93</strain>
    </source>
</reference>
<feature type="non-terminal residue" evidence="1">
    <location>
        <position position="61"/>
    </location>
</feature>
<evidence type="ECO:0000313" key="1">
    <source>
        <dbReference type="EMBL" id="CAA9211706.1"/>
    </source>
</evidence>